<evidence type="ECO:0000313" key="2">
    <source>
        <dbReference type="Proteomes" id="UP000289411"/>
    </source>
</evidence>
<dbReference type="OrthoDB" id="7847400at2"/>
<name>A0A4Q2RAE1_9HYPH</name>
<evidence type="ECO:0008006" key="3">
    <source>
        <dbReference type="Google" id="ProtNLM"/>
    </source>
</evidence>
<gene>
    <name evidence="1" type="ORF">D3272_18355</name>
</gene>
<dbReference type="EMBL" id="QYBC01000016">
    <property type="protein sequence ID" value="RYB03037.1"/>
    <property type="molecule type" value="Genomic_DNA"/>
</dbReference>
<reference evidence="1 2" key="2">
    <citation type="submission" date="2019-02" db="EMBL/GenBank/DDBJ databases">
        <title>'Lichenibacterium ramalinii' gen. nov. sp. nov., 'Lichenibacterium minor' gen. nov. sp. nov.</title>
        <authorList>
            <person name="Pankratov T."/>
        </authorList>
    </citation>
    <scope>NUCLEOTIDE SEQUENCE [LARGE SCALE GENOMIC DNA]</scope>
    <source>
        <strain evidence="1 2">RmlP001</strain>
    </source>
</reference>
<accession>A0A4Q2RAE1</accession>
<keyword evidence="2" id="KW-1185">Reference proteome</keyword>
<sequence>MKLLLAGLWVVVVALGAAYGVALYLPGATDPAKAATVPVVLQTQKTRVINVPLVTGGALRGYVAAQFVYTQDGNLAKTLQVQPDVFLLDEAFRALYSDTSFDPDHVERYDLKKLTAALVKSTNDRLGVPLIKDVLIENFSYIDKDANKGG</sequence>
<reference evidence="1 2" key="1">
    <citation type="submission" date="2018-09" db="EMBL/GenBank/DDBJ databases">
        <authorList>
            <person name="Grouzdev D.S."/>
            <person name="Krutkina M.S."/>
        </authorList>
    </citation>
    <scope>NUCLEOTIDE SEQUENCE [LARGE SCALE GENOMIC DNA]</scope>
    <source>
        <strain evidence="1 2">RmlP001</strain>
    </source>
</reference>
<organism evidence="1 2">
    <name type="scientific">Lichenibacterium ramalinae</name>
    <dbReference type="NCBI Taxonomy" id="2316527"/>
    <lineage>
        <taxon>Bacteria</taxon>
        <taxon>Pseudomonadati</taxon>
        <taxon>Pseudomonadota</taxon>
        <taxon>Alphaproteobacteria</taxon>
        <taxon>Hyphomicrobiales</taxon>
        <taxon>Lichenihabitantaceae</taxon>
        <taxon>Lichenibacterium</taxon>
    </lineage>
</organism>
<dbReference type="Proteomes" id="UP000289411">
    <property type="component" value="Unassembled WGS sequence"/>
</dbReference>
<dbReference type="AlphaFoldDB" id="A0A4Q2RAE1"/>
<comment type="caution">
    <text evidence="1">The sequence shown here is derived from an EMBL/GenBank/DDBJ whole genome shotgun (WGS) entry which is preliminary data.</text>
</comment>
<evidence type="ECO:0000313" key="1">
    <source>
        <dbReference type="EMBL" id="RYB03037.1"/>
    </source>
</evidence>
<dbReference type="RefSeq" id="WP_129220672.1">
    <property type="nucleotide sequence ID" value="NZ_QYBC01000016.1"/>
</dbReference>
<proteinExistence type="predicted"/>
<protein>
    <recommendedName>
        <fullName evidence="3">Flagellar basal body-associated protein FliL</fullName>
    </recommendedName>
</protein>